<dbReference type="Proteomes" id="UP000015105">
    <property type="component" value="Chromosome 7D"/>
</dbReference>
<reference evidence="3" key="1">
    <citation type="journal article" date="2014" name="Science">
        <title>Ancient hybridizations among the ancestral genomes of bread wheat.</title>
        <authorList>
            <consortium name="International Wheat Genome Sequencing Consortium,"/>
            <person name="Marcussen T."/>
            <person name="Sandve S.R."/>
            <person name="Heier L."/>
            <person name="Spannagl M."/>
            <person name="Pfeifer M."/>
            <person name="Jakobsen K.S."/>
            <person name="Wulff B.B."/>
            <person name="Steuernagel B."/>
            <person name="Mayer K.F."/>
            <person name="Olsen O.A."/>
        </authorList>
    </citation>
    <scope>NUCLEOTIDE SEQUENCE [LARGE SCALE GENOMIC DNA]</scope>
    <source>
        <strain evidence="3">cv. AL8/78</strain>
    </source>
</reference>
<accession>A0A453SRF0</accession>
<dbReference type="AlphaFoldDB" id="A0A453SRF0"/>
<reference evidence="2" key="3">
    <citation type="journal article" date="2017" name="Nature">
        <title>Genome sequence of the progenitor of the wheat D genome Aegilops tauschii.</title>
        <authorList>
            <person name="Luo M.C."/>
            <person name="Gu Y.Q."/>
            <person name="Puiu D."/>
            <person name="Wang H."/>
            <person name="Twardziok S.O."/>
            <person name="Deal K.R."/>
            <person name="Huo N."/>
            <person name="Zhu T."/>
            <person name="Wang L."/>
            <person name="Wang Y."/>
            <person name="McGuire P.E."/>
            <person name="Liu S."/>
            <person name="Long H."/>
            <person name="Ramasamy R.K."/>
            <person name="Rodriguez J.C."/>
            <person name="Van S.L."/>
            <person name="Yuan L."/>
            <person name="Wang Z."/>
            <person name="Xia Z."/>
            <person name="Xiao L."/>
            <person name="Anderson O.D."/>
            <person name="Ouyang S."/>
            <person name="Liang Y."/>
            <person name="Zimin A.V."/>
            <person name="Pertea G."/>
            <person name="Qi P."/>
            <person name="Bennetzen J.L."/>
            <person name="Dai X."/>
            <person name="Dawson M.W."/>
            <person name="Muller H.G."/>
            <person name="Kugler K."/>
            <person name="Rivarola-Duarte L."/>
            <person name="Spannagl M."/>
            <person name="Mayer K.F.X."/>
            <person name="Lu F.H."/>
            <person name="Bevan M.W."/>
            <person name="Leroy P."/>
            <person name="Li P."/>
            <person name="You F.M."/>
            <person name="Sun Q."/>
            <person name="Liu Z."/>
            <person name="Lyons E."/>
            <person name="Wicker T."/>
            <person name="Salzberg S.L."/>
            <person name="Devos K.M."/>
            <person name="Dvorak J."/>
        </authorList>
    </citation>
    <scope>NUCLEOTIDE SEQUENCE [LARGE SCALE GENOMIC DNA]</scope>
    <source>
        <strain evidence="2">cv. AL8/78</strain>
    </source>
</reference>
<keyword evidence="3" id="KW-1185">Reference proteome</keyword>
<evidence type="ECO:0000313" key="3">
    <source>
        <dbReference type="Proteomes" id="UP000015105"/>
    </source>
</evidence>
<proteinExistence type="predicted"/>
<feature type="region of interest" description="Disordered" evidence="1">
    <location>
        <begin position="18"/>
        <end position="52"/>
    </location>
</feature>
<dbReference type="Gramene" id="AET7Gv21039200.1">
    <property type="protein sequence ID" value="AET7Gv21039200.1"/>
    <property type="gene ID" value="AET7Gv21039200"/>
</dbReference>
<sequence>GTSNSLEKERMFFLCSLPHPHAHASPPRRREPPLLRQPTPFSRTPGLYKRRP</sequence>
<dbReference type="EnsemblPlants" id="AET7Gv21039200.1">
    <property type="protein sequence ID" value="AET7Gv21039200.1"/>
    <property type="gene ID" value="AET7Gv21039200"/>
</dbReference>
<name>A0A453SRF0_AEGTS</name>
<reference evidence="2" key="4">
    <citation type="submission" date="2019-03" db="UniProtKB">
        <authorList>
            <consortium name="EnsemblPlants"/>
        </authorList>
    </citation>
    <scope>IDENTIFICATION</scope>
</reference>
<evidence type="ECO:0000313" key="2">
    <source>
        <dbReference type="EnsemblPlants" id="AET7Gv21039200.1"/>
    </source>
</evidence>
<reference evidence="2" key="5">
    <citation type="journal article" date="2021" name="G3 (Bethesda)">
        <title>Aegilops tauschii genome assembly Aet v5.0 features greater sequence contiguity and improved annotation.</title>
        <authorList>
            <person name="Wang L."/>
            <person name="Zhu T."/>
            <person name="Rodriguez J.C."/>
            <person name="Deal K.R."/>
            <person name="Dubcovsky J."/>
            <person name="McGuire P.E."/>
            <person name="Lux T."/>
            <person name="Spannagl M."/>
            <person name="Mayer K.F.X."/>
            <person name="Baldrich P."/>
            <person name="Meyers B.C."/>
            <person name="Huo N."/>
            <person name="Gu Y.Q."/>
            <person name="Zhou H."/>
            <person name="Devos K.M."/>
            <person name="Bennetzen J.L."/>
            <person name="Unver T."/>
            <person name="Budak H."/>
            <person name="Gulick P.J."/>
            <person name="Galiba G."/>
            <person name="Kalapos B."/>
            <person name="Nelson D.R."/>
            <person name="Li P."/>
            <person name="You F.M."/>
            <person name="Luo M.C."/>
            <person name="Dvorak J."/>
        </authorList>
    </citation>
    <scope>NUCLEOTIDE SEQUENCE [LARGE SCALE GENOMIC DNA]</scope>
    <source>
        <strain evidence="2">cv. AL8/78</strain>
    </source>
</reference>
<organism evidence="2 3">
    <name type="scientific">Aegilops tauschii subsp. strangulata</name>
    <name type="common">Goatgrass</name>
    <dbReference type="NCBI Taxonomy" id="200361"/>
    <lineage>
        <taxon>Eukaryota</taxon>
        <taxon>Viridiplantae</taxon>
        <taxon>Streptophyta</taxon>
        <taxon>Embryophyta</taxon>
        <taxon>Tracheophyta</taxon>
        <taxon>Spermatophyta</taxon>
        <taxon>Magnoliopsida</taxon>
        <taxon>Liliopsida</taxon>
        <taxon>Poales</taxon>
        <taxon>Poaceae</taxon>
        <taxon>BOP clade</taxon>
        <taxon>Pooideae</taxon>
        <taxon>Triticodae</taxon>
        <taxon>Triticeae</taxon>
        <taxon>Triticinae</taxon>
        <taxon>Aegilops</taxon>
    </lineage>
</organism>
<protein>
    <submittedName>
        <fullName evidence="2">Uncharacterized protein</fullName>
    </submittedName>
</protein>
<evidence type="ECO:0000256" key="1">
    <source>
        <dbReference type="SAM" id="MobiDB-lite"/>
    </source>
</evidence>
<reference evidence="3" key="2">
    <citation type="journal article" date="2017" name="Nat. Plants">
        <title>The Aegilops tauschii genome reveals multiple impacts of transposons.</title>
        <authorList>
            <person name="Zhao G."/>
            <person name="Zou C."/>
            <person name="Li K."/>
            <person name="Wang K."/>
            <person name="Li T."/>
            <person name="Gao L."/>
            <person name="Zhang X."/>
            <person name="Wang H."/>
            <person name="Yang Z."/>
            <person name="Liu X."/>
            <person name="Jiang W."/>
            <person name="Mao L."/>
            <person name="Kong X."/>
            <person name="Jiao Y."/>
            <person name="Jia J."/>
        </authorList>
    </citation>
    <scope>NUCLEOTIDE SEQUENCE [LARGE SCALE GENOMIC DNA]</scope>
    <source>
        <strain evidence="3">cv. AL8/78</strain>
    </source>
</reference>